<protein>
    <recommendedName>
        <fullName evidence="1">TY-Chap central domain-containing protein</fullName>
    </recommendedName>
</protein>
<gene>
    <name evidence="2" type="ORF">BE08_13915</name>
</gene>
<dbReference type="SUPFAM" id="SSF69635">
    <property type="entry name" value="Type III secretory system chaperone-like"/>
    <property type="match status" value="1"/>
</dbReference>
<feature type="domain" description="TY-Chap central" evidence="1">
    <location>
        <begin position="8"/>
        <end position="144"/>
    </location>
</feature>
<proteinExistence type="predicted"/>
<evidence type="ECO:0000313" key="2">
    <source>
        <dbReference type="EMBL" id="KYF49263.1"/>
    </source>
</evidence>
<sequence>MPKDSDAAVQVTNARIEAALADSPAFTRVEPQFYVVRQGTAYVYLHVLPWAPDRALVRLVAQLARGVEMTPDLAMKLLRLNARIRFGAFGYVAQGSCVVIVHTLLGGETLDADEILVALRDLSVLADEYDDRIVDEAGGQRMQDLIDASATAAVFTDLDAAPRAWDKG</sequence>
<accession>A0A150P1Z2</accession>
<comment type="caution">
    <text evidence="2">The sequence shown here is derived from an EMBL/GenBank/DDBJ whole genome shotgun (WGS) entry which is preliminary data.</text>
</comment>
<organism evidence="2 3">
    <name type="scientific">Sorangium cellulosum</name>
    <name type="common">Polyangium cellulosum</name>
    <dbReference type="NCBI Taxonomy" id="56"/>
    <lineage>
        <taxon>Bacteria</taxon>
        <taxon>Pseudomonadati</taxon>
        <taxon>Myxococcota</taxon>
        <taxon>Polyangia</taxon>
        <taxon>Polyangiales</taxon>
        <taxon>Polyangiaceae</taxon>
        <taxon>Sorangium</taxon>
    </lineage>
</organism>
<evidence type="ECO:0000313" key="3">
    <source>
        <dbReference type="Proteomes" id="UP000075420"/>
    </source>
</evidence>
<dbReference type="Proteomes" id="UP000075420">
    <property type="component" value="Unassembled WGS sequence"/>
</dbReference>
<reference evidence="2 3" key="1">
    <citation type="submission" date="2014-02" db="EMBL/GenBank/DDBJ databases">
        <title>The small core and large imbalanced accessory genome model reveals a collaborative survival strategy of Sorangium cellulosum strains in nature.</title>
        <authorList>
            <person name="Han K."/>
            <person name="Peng R."/>
            <person name="Blom J."/>
            <person name="Li Y.-Z."/>
        </authorList>
    </citation>
    <scope>NUCLEOTIDE SEQUENCE [LARGE SCALE GENOMIC DNA]</scope>
    <source>
        <strain evidence="2 3">So0157-25</strain>
    </source>
</reference>
<evidence type="ECO:0000259" key="1">
    <source>
        <dbReference type="Pfam" id="PF22551"/>
    </source>
</evidence>
<dbReference type="Gene3D" id="3.30.1460.10">
    <property type="match status" value="1"/>
</dbReference>
<dbReference type="AlphaFoldDB" id="A0A150P1Z2"/>
<name>A0A150P1Z2_SORCE</name>
<dbReference type="EMBL" id="JELY01003382">
    <property type="protein sequence ID" value="KYF49263.1"/>
    <property type="molecule type" value="Genomic_DNA"/>
</dbReference>
<dbReference type="InterPro" id="IPR054343">
    <property type="entry name" value="TY-Chap_M"/>
</dbReference>
<dbReference type="Pfam" id="PF22551">
    <property type="entry name" value="TY-Chap1"/>
    <property type="match status" value="1"/>
</dbReference>